<dbReference type="EMBL" id="JACRTE010000009">
    <property type="protein sequence ID" value="MBC8596872.1"/>
    <property type="molecule type" value="Genomic_DNA"/>
</dbReference>
<keyword evidence="1" id="KW-0732">Signal</keyword>
<proteinExistence type="predicted"/>
<feature type="chain" id="PRO_5037918010" evidence="1">
    <location>
        <begin position="24"/>
        <end position="150"/>
    </location>
</feature>
<dbReference type="RefSeq" id="WP_262432248.1">
    <property type="nucleotide sequence ID" value="NZ_JACRTE010000009.1"/>
</dbReference>
<feature type="signal peptide" evidence="1">
    <location>
        <begin position="1"/>
        <end position="23"/>
    </location>
</feature>
<accession>A0A926FDS5</accession>
<organism evidence="2 3">
    <name type="scientific">Qingrenia yutianensis</name>
    <dbReference type="NCBI Taxonomy" id="2763676"/>
    <lineage>
        <taxon>Bacteria</taxon>
        <taxon>Bacillati</taxon>
        <taxon>Bacillota</taxon>
        <taxon>Clostridia</taxon>
        <taxon>Eubacteriales</taxon>
        <taxon>Oscillospiraceae</taxon>
        <taxon>Qingrenia</taxon>
    </lineage>
</organism>
<protein>
    <submittedName>
        <fullName evidence="2">Uncharacterized protein</fullName>
    </submittedName>
</protein>
<name>A0A926FDS5_9FIRM</name>
<dbReference type="AlphaFoldDB" id="A0A926FDS5"/>
<evidence type="ECO:0000256" key="1">
    <source>
        <dbReference type="SAM" id="SignalP"/>
    </source>
</evidence>
<keyword evidence="3" id="KW-1185">Reference proteome</keyword>
<comment type="caution">
    <text evidence="2">The sequence shown here is derived from an EMBL/GenBank/DDBJ whole genome shotgun (WGS) entry which is preliminary data.</text>
</comment>
<sequence>MRKLKLVSLMLILALSMQVPVFAANSPESTAQDNTIKSVTIQPRGRYLQGGGCTISPYSGYVMVSGHTDAYYDATELTVTLTILKEISPGNWLAIWTDSATEYNTYHAAYPKKKVTVESGYNYMIEATHTVKHNGLTETTHSEAGVAYVY</sequence>
<evidence type="ECO:0000313" key="3">
    <source>
        <dbReference type="Proteomes" id="UP000647416"/>
    </source>
</evidence>
<gene>
    <name evidence="2" type="ORF">H8706_08325</name>
</gene>
<evidence type="ECO:0000313" key="2">
    <source>
        <dbReference type="EMBL" id="MBC8596872.1"/>
    </source>
</evidence>
<dbReference type="Proteomes" id="UP000647416">
    <property type="component" value="Unassembled WGS sequence"/>
</dbReference>
<reference evidence="2" key="1">
    <citation type="submission" date="2020-08" db="EMBL/GenBank/DDBJ databases">
        <title>Genome public.</title>
        <authorList>
            <person name="Liu C."/>
            <person name="Sun Q."/>
        </authorList>
    </citation>
    <scope>NUCLEOTIDE SEQUENCE</scope>
    <source>
        <strain evidence="2">NSJ-50</strain>
    </source>
</reference>